<feature type="domain" description="Peptidase M24" evidence="1">
    <location>
        <begin position="169"/>
        <end position="367"/>
    </location>
</feature>
<name>A0ABP8GC49_9BURK</name>
<protein>
    <submittedName>
        <fullName evidence="3">Xaa-Pro peptidase family protein</fullName>
    </submittedName>
</protein>
<gene>
    <name evidence="3" type="ORF">GCM10023144_00830</name>
</gene>
<evidence type="ECO:0000259" key="2">
    <source>
        <dbReference type="Pfam" id="PF01321"/>
    </source>
</evidence>
<dbReference type="Gene3D" id="3.40.350.10">
    <property type="entry name" value="Creatinase/prolidase N-terminal domain"/>
    <property type="match status" value="1"/>
</dbReference>
<reference evidence="4" key="1">
    <citation type="journal article" date="2019" name="Int. J. Syst. Evol. Microbiol.">
        <title>The Global Catalogue of Microorganisms (GCM) 10K type strain sequencing project: providing services to taxonomists for standard genome sequencing and annotation.</title>
        <authorList>
            <consortium name="The Broad Institute Genomics Platform"/>
            <consortium name="The Broad Institute Genome Sequencing Center for Infectious Disease"/>
            <person name="Wu L."/>
            <person name="Ma J."/>
        </authorList>
    </citation>
    <scope>NUCLEOTIDE SEQUENCE [LARGE SCALE GENOMIC DNA]</scope>
    <source>
        <strain evidence="4">JCM 17666</strain>
    </source>
</reference>
<dbReference type="CDD" id="cd01066">
    <property type="entry name" value="APP_MetAP"/>
    <property type="match status" value="1"/>
</dbReference>
<dbReference type="Pfam" id="PF01321">
    <property type="entry name" value="Creatinase_N"/>
    <property type="match status" value="1"/>
</dbReference>
<evidence type="ECO:0000259" key="1">
    <source>
        <dbReference type="Pfam" id="PF00557"/>
    </source>
</evidence>
<accession>A0ABP8GC49</accession>
<dbReference type="InterPro" id="IPR000587">
    <property type="entry name" value="Creatinase_N"/>
</dbReference>
<dbReference type="PANTHER" id="PTHR46112:SF2">
    <property type="entry name" value="XAA-PRO AMINOPEPTIDASE P-RELATED"/>
    <property type="match status" value="1"/>
</dbReference>
<dbReference type="Proteomes" id="UP001501671">
    <property type="component" value="Unassembled WGS sequence"/>
</dbReference>
<proteinExistence type="predicted"/>
<dbReference type="InterPro" id="IPR050659">
    <property type="entry name" value="Peptidase_M24B"/>
</dbReference>
<dbReference type="InterPro" id="IPR029149">
    <property type="entry name" value="Creatin/AminoP/Spt16_N"/>
</dbReference>
<evidence type="ECO:0000313" key="4">
    <source>
        <dbReference type="Proteomes" id="UP001501671"/>
    </source>
</evidence>
<keyword evidence="4" id="KW-1185">Reference proteome</keyword>
<dbReference type="SUPFAM" id="SSF55920">
    <property type="entry name" value="Creatinase/aminopeptidase"/>
    <property type="match status" value="1"/>
</dbReference>
<sequence length="389" mass="42339">METWAKPPHKYVDYFGTRRRKAMDTLASSAGCDIVIGCCPEHFAFISNAHLPNITYIRSRAAYACIDADGKAFVVMYRADSDIIKEQSWIGDFAPYVEFQQDPVDSLVHELKARGYAEGRIGIDLDFMPAASYLRFKAALPAATIVDSFAAVSAHRAVKEPDEIRTVASAAQATHASILEAFAISKPGDTESQINARILGGCIARGARSIQFCTFGVGERCSHIHCYSRPEPVPEGEIIRCDVGPRFGPWFGDLARTYSTGKPTAPQVELYKGIVELQRRVIDMIRPGVAASEVYALAAKASSSLGLDADYPLLGHSLGLELHESPIVRKGDHGVLKAGMILNIEPIVRDRQTGILMHLEDLIEVTDTGARVLTLGLSPDEMPILGEPA</sequence>
<dbReference type="SUPFAM" id="SSF53092">
    <property type="entry name" value="Creatinase/prolidase N-terminal domain"/>
    <property type="match status" value="1"/>
</dbReference>
<organism evidence="3 4">
    <name type="scientific">Pigmentiphaga soli</name>
    <dbReference type="NCBI Taxonomy" id="1007095"/>
    <lineage>
        <taxon>Bacteria</taxon>
        <taxon>Pseudomonadati</taxon>
        <taxon>Pseudomonadota</taxon>
        <taxon>Betaproteobacteria</taxon>
        <taxon>Burkholderiales</taxon>
        <taxon>Alcaligenaceae</taxon>
        <taxon>Pigmentiphaga</taxon>
    </lineage>
</organism>
<dbReference type="Pfam" id="PF00557">
    <property type="entry name" value="Peptidase_M24"/>
    <property type="match status" value="1"/>
</dbReference>
<dbReference type="InterPro" id="IPR036005">
    <property type="entry name" value="Creatinase/aminopeptidase-like"/>
</dbReference>
<dbReference type="InterPro" id="IPR000994">
    <property type="entry name" value="Pept_M24"/>
</dbReference>
<evidence type="ECO:0000313" key="3">
    <source>
        <dbReference type="EMBL" id="GAA4321528.1"/>
    </source>
</evidence>
<dbReference type="EMBL" id="BAABFO010000001">
    <property type="protein sequence ID" value="GAA4321528.1"/>
    <property type="molecule type" value="Genomic_DNA"/>
</dbReference>
<dbReference type="RefSeq" id="WP_345245181.1">
    <property type="nucleotide sequence ID" value="NZ_BAABFO010000001.1"/>
</dbReference>
<dbReference type="PANTHER" id="PTHR46112">
    <property type="entry name" value="AMINOPEPTIDASE"/>
    <property type="match status" value="1"/>
</dbReference>
<comment type="caution">
    <text evidence="3">The sequence shown here is derived from an EMBL/GenBank/DDBJ whole genome shotgun (WGS) entry which is preliminary data.</text>
</comment>
<dbReference type="Gene3D" id="3.90.230.10">
    <property type="entry name" value="Creatinase/methionine aminopeptidase superfamily"/>
    <property type="match status" value="1"/>
</dbReference>
<feature type="domain" description="Creatinase N-terminal" evidence="2">
    <location>
        <begin position="19"/>
        <end position="158"/>
    </location>
</feature>